<dbReference type="AlphaFoldDB" id="A0A9Y1MXG8"/>
<feature type="domain" description="GUN4-like" evidence="1">
    <location>
        <begin position="99"/>
        <end position="233"/>
    </location>
</feature>
<name>A0A9Y1MXG8_9RHOD</name>
<gene>
    <name evidence="2" type="primary">ycf53</name>
    <name evidence="2" type="ORF">GRSY_036</name>
</gene>
<proteinExistence type="predicted"/>
<dbReference type="PANTHER" id="PTHR34800:SF1">
    <property type="entry name" value="TETRAPYRROLE-BINDING PROTEIN, CHLOROPLASTIC"/>
    <property type="match status" value="1"/>
</dbReference>
<accession>A0A9Y1MXG8</accession>
<dbReference type="SUPFAM" id="SSF140869">
    <property type="entry name" value="GUN4-like"/>
    <property type="match status" value="1"/>
</dbReference>
<keyword evidence="2" id="KW-0934">Plastid</keyword>
<protein>
    <recommendedName>
        <fullName evidence="1">GUN4-like domain-containing protein</fullName>
    </recommendedName>
</protein>
<dbReference type="Gene3D" id="1.10.10.1770">
    <property type="entry name" value="Gun4-like"/>
    <property type="match status" value="1"/>
</dbReference>
<organism evidence="2">
    <name type="scientific">Gronococcus sybilensis</name>
    <dbReference type="NCBI Taxonomy" id="3028029"/>
    <lineage>
        <taxon>Eukaryota</taxon>
        <taxon>Rhodophyta</taxon>
        <taxon>Bangiophyceae</taxon>
        <taxon>Cavernulicolales</taxon>
        <taxon>Cavernulicolaceae</taxon>
        <taxon>Gronococcus</taxon>
    </lineage>
</organism>
<evidence type="ECO:0000313" key="2">
    <source>
        <dbReference type="EMBL" id="WDA99041.1"/>
    </source>
</evidence>
<dbReference type="Gene3D" id="1.25.40.620">
    <property type="match status" value="1"/>
</dbReference>
<dbReference type="Pfam" id="PF05419">
    <property type="entry name" value="GUN4"/>
    <property type="match status" value="1"/>
</dbReference>
<dbReference type="PANTHER" id="PTHR34800">
    <property type="entry name" value="TETRAPYRROLE-BINDING PROTEIN, CHLOROPLASTIC"/>
    <property type="match status" value="1"/>
</dbReference>
<reference evidence="2" key="1">
    <citation type="journal article" date="2023" name="J. Phycol.">
        <title>Revised classification of the Cyanidiophyceae based on plastid genome data with descriptions of the Cavernulicolales ord. nov. and Galdieriales ord. nov. (Rhodophyta).</title>
        <authorList>
            <person name="Park S.I."/>
            <person name="Cho C.H."/>
            <person name="Ciniglia C."/>
            <person name="Huang T.Y."/>
            <person name="Liu S.L."/>
            <person name="Bustamante D.E."/>
            <person name="Calderon M.S."/>
            <person name="Mansilla A."/>
            <person name="McDermott T."/>
            <person name="Andersen R.A."/>
            <person name="Yoon H.S."/>
        </authorList>
    </citation>
    <scope>NUCLEOTIDE SEQUENCE</scope>
</reference>
<dbReference type="InterPro" id="IPR008629">
    <property type="entry name" value="GUN4-like"/>
</dbReference>
<geneLocation type="plastid" evidence="2"/>
<dbReference type="GO" id="GO:0046906">
    <property type="term" value="F:tetrapyrrole binding"/>
    <property type="evidence" value="ECO:0007669"/>
    <property type="project" value="TreeGrafter"/>
</dbReference>
<evidence type="ECO:0000259" key="1">
    <source>
        <dbReference type="Pfam" id="PF05419"/>
    </source>
</evidence>
<dbReference type="InterPro" id="IPR037215">
    <property type="entry name" value="GUN4-like_sf"/>
</dbReference>
<dbReference type="CDD" id="cd16383">
    <property type="entry name" value="GUN4"/>
    <property type="match status" value="1"/>
</dbReference>
<dbReference type="EMBL" id="OP616812">
    <property type="protein sequence ID" value="WDA99041.1"/>
    <property type="molecule type" value="Genomic_DNA"/>
</dbReference>
<sequence length="242" mass="28699">MNNSTIEVINLITEYNTSKVNLTDKIAKIENSFSKNLIDPIEMLEFLNQEKLSKELIPTYLHVHTFHLLKRSKLLQVQQQLKLYFPQEFVSCLGKNPNYYSKLESLLSNHDFFEADRVTQGLLSDLAVQNCSNRKWLYFTEVRKIKNEDLYQIDLLWDLYSQGQFGISIQKKLWLTCDKNWQKFWEKIGWINHNDYKKYPEEFTWNLQAPKGHLPLFNQLRGVETLEALFNHPVWTSCSPTT</sequence>